<dbReference type="RefSeq" id="XP_018148017.1">
    <property type="nucleotide sequence ID" value="XM_018290453.1"/>
</dbReference>
<reference evidence="1 2" key="1">
    <citation type="journal article" date="2016" name="PLoS Pathog.">
        <title>Biosynthesis of antibiotic leucinostatins in bio-control fungus Purpureocillium lilacinum and their inhibition on phytophthora revealed by genome mining.</title>
        <authorList>
            <person name="Wang G."/>
            <person name="Liu Z."/>
            <person name="Lin R."/>
            <person name="Li E."/>
            <person name="Mao Z."/>
            <person name="Ling J."/>
            <person name="Yang Y."/>
            <person name="Yin W.B."/>
            <person name="Xie B."/>
        </authorList>
    </citation>
    <scope>NUCLEOTIDE SEQUENCE [LARGE SCALE GENOMIC DNA]</scope>
    <source>
        <strain evidence="1">170</strain>
    </source>
</reference>
<dbReference type="KEGG" id="pchm:VFPPC_12676"/>
<accession>A0A179G225</accession>
<organism evidence="1 2">
    <name type="scientific">Pochonia chlamydosporia 170</name>
    <dbReference type="NCBI Taxonomy" id="1380566"/>
    <lineage>
        <taxon>Eukaryota</taxon>
        <taxon>Fungi</taxon>
        <taxon>Dikarya</taxon>
        <taxon>Ascomycota</taxon>
        <taxon>Pezizomycotina</taxon>
        <taxon>Sordariomycetes</taxon>
        <taxon>Hypocreomycetidae</taxon>
        <taxon>Hypocreales</taxon>
        <taxon>Clavicipitaceae</taxon>
        <taxon>Pochonia</taxon>
    </lineage>
</organism>
<proteinExistence type="predicted"/>
<keyword evidence="2" id="KW-1185">Reference proteome</keyword>
<dbReference type="OrthoDB" id="4725912at2759"/>
<evidence type="ECO:0008006" key="3">
    <source>
        <dbReference type="Google" id="ProtNLM"/>
    </source>
</evidence>
<protein>
    <recommendedName>
        <fullName evidence="3">Tubby C-terminal-like domain-containing protein</fullName>
    </recommendedName>
</protein>
<name>A0A179G225_METCM</name>
<gene>
    <name evidence="1" type="ORF">VFPPC_12676</name>
</gene>
<evidence type="ECO:0000313" key="2">
    <source>
        <dbReference type="Proteomes" id="UP000078397"/>
    </source>
</evidence>
<dbReference type="Proteomes" id="UP000078397">
    <property type="component" value="Unassembled WGS sequence"/>
</dbReference>
<comment type="caution">
    <text evidence="1">The sequence shown here is derived from an EMBL/GenBank/DDBJ whole genome shotgun (WGS) entry which is preliminary data.</text>
</comment>
<dbReference type="GeneID" id="28854447"/>
<dbReference type="EMBL" id="LSBJ02000001">
    <property type="protein sequence ID" value="OAQ71934.1"/>
    <property type="molecule type" value="Genomic_DNA"/>
</dbReference>
<dbReference type="AlphaFoldDB" id="A0A179G225"/>
<evidence type="ECO:0000313" key="1">
    <source>
        <dbReference type="EMBL" id="OAQ71934.1"/>
    </source>
</evidence>
<sequence>MNHSQPVRESRELHLYYRDGHSRVEVTDFDKRTVLYIAYRTSSKPHLTLCRVPIKDEPERLVGQVSYHHFKSKIDLNCVKIPINMEKAGLISSNFEVRGPGIQWTWERDGAMTSNLKLADANAVILANFDNASWSASKRGKITIHNWPPPEEVLDVILLTGLAKIEYQRRDQKTASSAVAATPR</sequence>